<dbReference type="RefSeq" id="WP_379722130.1">
    <property type="nucleotide sequence ID" value="NZ_JBHRYJ010000001.1"/>
</dbReference>
<feature type="domain" description="DUF4340" evidence="2">
    <location>
        <begin position="75"/>
        <end position="277"/>
    </location>
</feature>
<evidence type="ECO:0000256" key="1">
    <source>
        <dbReference type="SAM" id="MobiDB-lite"/>
    </source>
</evidence>
<dbReference type="Proteomes" id="UP001595711">
    <property type="component" value="Unassembled WGS sequence"/>
</dbReference>
<comment type="caution">
    <text evidence="3">The sequence shown here is derived from an EMBL/GenBank/DDBJ whole genome shotgun (WGS) entry which is preliminary data.</text>
</comment>
<evidence type="ECO:0000313" key="4">
    <source>
        <dbReference type="Proteomes" id="UP001595711"/>
    </source>
</evidence>
<name>A0ABV7VBF5_9PROT</name>
<evidence type="ECO:0000259" key="2">
    <source>
        <dbReference type="Pfam" id="PF14238"/>
    </source>
</evidence>
<accession>A0ABV7VBF5</accession>
<protein>
    <submittedName>
        <fullName evidence="3">DUF4340 domain-containing protein</fullName>
    </submittedName>
</protein>
<dbReference type="EMBL" id="JBHRYJ010000001">
    <property type="protein sequence ID" value="MFC3674730.1"/>
    <property type="molecule type" value="Genomic_DNA"/>
</dbReference>
<reference evidence="4" key="1">
    <citation type="journal article" date="2019" name="Int. J. Syst. Evol. Microbiol.">
        <title>The Global Catalogue of Microorganisms (GCM) 10K type strain sequencing project: providing services to taxonomists for standard genome sequencing and annotation.</title>
        <authorList>
            <consortium name="The Broad Institute Genomics Platform"/>
            <consortium name="The Broad Institute Genome Sequencing Center for Infectious Disease"/>
            <person name="Wu L."/>
            <person name="Ma J."/>
        </authorList>
    </citation>
    <scope>NUCLEOTIDE SEQUENCE [LARGE SCALE GENOMIC DNA]</scope>
    <source>
        <strain evidence="4">KCTC 42182</strain>
    </source>
</reference>
<proteinExistence type="predicted"/>
<dbReference type="Pfam" id="PF14238">
    <property type="entry name" value="DUF4340"/>
    <property type="match status" value="1"/>
</dbReference>
<keyword evidence="4" id="KW-1185">Reference proteome</keyword>
<evidence type="ECO:0000313" key="3">
    <source>
        <dbReference type="EMBL" id="MFC3674730.1"/>
    </source>
</evidence>
<gene>
    <name evidence="3" type="ORF">ACFOOQ_04190</name>
</gene>
<sequence>MMRNKSWAVLVGVAIVLGGAAWWVTSSRNQASEADFTPKPMFPGLTAKVNDVDSLEIATPKALFRIEKGADSEHWTMPGHAGYPVQADLVRKNVLGIAGLETIEPRSDKPENYDLLQVADPEHYKPVDKAAESDPGPVLIRLVGKDAKPIAAVIVGKTKSYPVEGKPGQYLVRKPDEARAWVARGMLDAKADPIDWLVKDLIKIDRNRVAEASVRQPDGETLALVRAPKTDKDAGSANFTPSEPLPKGMKISSQYDVNAVAGVLSWMTFDDVAKAADHDFSKATVTDLKTLDGVHAVIRSIPAMDKDGKDDKKAWITIAVTYDPALLKPDAANPDLLKPDDAQKQVKEAAARMDGWAYLVPESERRDLTRHLKDLLEADKPEDKKDAKKAG</sequence>
<organism evidence="3 4">
    <name type="scientific">Ferrovibrio xuzhouensis</name>
    <dbReference type="NCBI Taxonomy" id="1576914"/>
    <lineage>
        <taxon>Bacteria</taxon>
        <taxon>Pseudomonadati</taxon>
        <taxon>Pseudomonadota</taxon>
        <taxon>Alphaproteobacteria</taxon>
        <taxon>Rhodospirillales</taxon>
        <taxon>Rhodospirillaceae</taxon>
        <taxon>Ferrovibrio</taxon>
    </lineage>
</organism>
<dbReference type="InterPro" id="IPR025641">
    <property type="entry name" value="DUF4340"/>
</dbReference>
<feature type="region of interest" description="Disordered" evidence="1">
    <location>
        <begin position="371"/>
        <end position="391"/>
    </location>
</feature>